<dbReference type="EMBL" id="FQZZ01000001">
    <property type="protein sequence ID" value="SHJ55714.1"/>
    <property type="molecule type" value="Genomic_DNA"/>
</dbReference>
<protein>
    <submittedName>
        <fullName evidence="1">Uncharacterized protein</fullName>
    </submittedName>
</protein>
<dbReference type="AlphaFoldDB" id="A0A1H0BIK4"/>
<gene>
    <name evidence="1" type="ORF">SAMN05444142_101629</name>
</gene>
<name>A0A1H0BIK4_9RHOB</name>
<dbReference type="RefSeq" id="WP_149786491.1">
    <property type="nucleotide sequence ID" value="NZ_FNIO01000001.1"/>
</dbReference>
<organism evidence="1 2">
    <name type="scientific">Lutimaribacter pacificus</name>
    <dbReference type="NCBI Taxonomy" id="391948"/>
    <lineage>
        <taxon>Bacteria</taxon>
        <taxon>Pseudomonadati</taxon>
        <taxon>Pseudomonadota</taxon>
        <taxon>Alphaproteobacteria</taxon>
        <taxon>Rhodobacterales</taxon>
        <taxon>Roseobacteraceae</taxon>
        <taxon>Lutimaribacter</taxon>
    </lineage>
</organism>
<accession>A0A1H0BIK4</accession>
<dbReference type="OrthoDB" id="6889708at2"/>
<evidence type="ECO:0000313" key="2">
    <source>
        <dbReference type="Proteomes" id="UP000324252"/>
    </source>
</evidence>
<proteinExistence type="predicted"/>
<reference evidence="1 2" key="1">
    <citation type="submission" date="2016-11" db="EMBL/GenBank/DDBJ databases">
        <authorList>
            <person name="Varghese N."/>
            <person name="Submissions S."/>
        </authorList>
    </citation>
    <scope>NUCLEOTIDE SEQUENCE [LARGE SCALE GENOMIC DNA]</scope>
    <source>
        <strain evidence="1 2">DSM 29620</strain>
    </source>
</reference>
<dbReference type="Proteomes" id="UP000324252">
    <property type="component" value="Unassembled WGS sequence"/>
</dbReference>
<sequence length="273" mass="30771">MRKSKVCLVLTSAIPTHSWEFGEKALGILYAGDPRLRPDRVGLDDTDLRKKLPCAMVQDLRPLWASGPGAGQGEGVPTEALSDLFWRRWKPLQAEGTFGQTWVNQKGSTLPSWVHLSSNFRPDIDFLSLFREWCLLYTPDQAYLHMFGPEELAVDTSYTLTIEEVRNGTRTPEMLQKDAWRTFKLGSFGALWDQKRYNLGAINYFPPGFLSPDTVSSLQGQGLSVDDLGGGTLLWLCETLQDVKDDFPEFSRKRALAKQIIGPDLFEIRDEPA</sequence>
<keyword evidence="2" id="KW-1185">Reference proteome</keyword>
<evidence type="ECO:0000313" key="1">
    <source>
        <dbReference type="EMBL" id="SHJ55714.1"/>
    </source>
</evidence>